<comment type="caution">
    <text evidence="2">The sequence shown here is derived from an EMBL/GenBank/DDBJ whole genome shotgun (WGS) entry which is preliminary data.</text>
</comment>
<dbReference type="PATRIC" id="fig|69222.5.peg.2189"/>
<feature type="region of interest" description="Disordered" evidence="1">
    <location>
        <begin position="1"/>
        <end position="31"/>
    </location>
</feature>
<protein>
    <submittedName>
        <fullName evidence="2">Uncharacterized protein</fullName>
    </submittedName>
</protein>
<sequence length="88" mass="9542">MNISAEKTSHSHAVASLNTDHSSQSKKANATNLTTKVDMVENLCDAFAKMSISSNKKVSFSNLTKKVDMVEDLCDAFAKMSISSNKKV</sequence>
<dbReference type="Proteomes" id="UP000019918">
    <property type="component" value="Unassembled WGS sequence"/>
</dbReference>
<feature type="compositionally biased region" description="Polar residues" evidence="1">
    <location>
        <begin position="16"/>
        <end position="31"/>
    </location>
</feature>
<evidence type="ECO:0000256" key="1">
    <source>
        <dbReference type="SAM" id="MobiDB-lite"/>
    </source>
</evidence>
<keyword evidence="3" id="KW-1185">Reference proteome</keyword>
<dbReference type="EMBL" id="JFHN01000045">
    <property type="protein sequence ID" value="EXU75740.1"/>
    <property type="molecule type" value="Genomic_DNA"/>
</dbReference>
<evidence type="ECO:0000313" key="3">
    <source>
        <dbReference type="Proteomes" id="UP000019918"/>
    </source>
</evidence>
<name>A0A014NPL5_9GAMM</name>
<organism evidence="2 3">
    <name type="scientific">Erwinia mallotivora</name>
    <dbReference type="NCBI Taxonomy" id="69222"/>
    <lineage>
        <taxon>Bacteria</taxon>
        <taxon>Pseudomonadati</taxon>
        <taxon>Pseudomonadota</taxon>
        <taxon>Gammaproteobacteria</taxon>
        <taxon>Enterobacterales</taxon>
        <taxon>Erwiniaceae</taxon>
        <taxon>Erwinia</taxon>
    </lineage>
</organism>
<accession>A0A014NPL5</accession>
<gene>
    <name evidence="2" type="ORF">BG55_10580</name>
</gene>
<evidence type="ECO:0000313" key="2">
    <source>
        <dbReference type="EMBL" id="EXU75740.1"/>
    </source>
</evidence>
<proteinExistence type="predicted"/>
<reference evidence="2 3" key="1">
    <citation type="submission" date="2014-02" db="EMBL/GenBank/DDBJ databases">
        <title>Draft genome of Erwinia mallotivora strain BT-MARDI, a papaya dieback pathogen.</title>
        <authorList>
            <person name="Redzuan R."/>
            <person name="Abu Bakar N."/>
            <person name="Badrun R."/>
            <person name="Mohd Raih M.F."/>
            <person name="Rozano L."/>
            <person name="Mat Amin N."/>
        </authorList>
    </citation>
    <scope>NUCLEOTIDE SEQUENCE [LARGE SCALE GENOMIC DNA]</scope>
    <source>
        <strain evidence="2 3">BT-MARDI</strain>
    </source>
</reference>
<dbReference type="RefSeq" id="WP_034937044.1">
    <property type="nucleotide sequence ID" value="NZ_JFHN01000045.1"/>
</dbReference>
<dbReference type="AlphaFoldDB" id="A0A014NPL5"/>